<accession>A0ABW3JW02</accession>
<reference evidence="2" key="1">
    <citation type="journal article" date="2019" name="Int. J. Syst. Evol. Microbiol.">
        <title>The Global Catalogue of Microorganisms (GCM) 10K type strain sequencing project: providing services to taxonomists for standard genome sequencing and annotation.</title>
        <authorList>
            <consortium name="The Broad Institute Genomics Platform"/>
            <consortium name="The Broad Institute Genome Sequencing Center for Infectious Disease"/>
            <person name="Wu L."/>
            <person name="Ma J."/>
        </authorList>
    </citation>
    <scope>NUCLEOTIDE SEQUENCE [LARGE SCALE GENOMIC DNA]</scope>
    <source>
        <strain evidence="2">CCUG 58938</strain>
    </source>
</reference>
<dbReference type="RefSeq" id="WP_377573135.1">
    <property type="nucleotide sequence ID" value="NZ_JBHTKA010000001.1"/>
</dbReference>
<evidence type="ECO:0000313" key="1">
    <source>
        <dbReference type="EMBL" id="MFD0997703.1"/>
    </source>
</evidence>
<dbReference type="Proteomes" id="UP001597112">
    <property type="component" value="Unassembled WGS sequence"/>
</dbReference>
<gene>
    <name evidence="1" type="ORF">ACFQ21_00225</name>
</gene>
<protein>
    <submittedName>
        <fullName evidence="1">Uncharacterized protein</fullName>
    </submittedName>
</protein>
<comment type="caution">
    <text evidence="1">The sequence shown here is derived from an EMBL/GenBank/DDBJ whole genome shotgun (WGS) entry which is preliminary data.</text>
</comment>
<sequence length="247" mass="28357">MEKMQKLPQKIRSTTLSLALKTSNTALALQKLSGLTIPKILDAREAWYNVSTDLASKQSWLKELEEGPDGMTKKDAKAHIKIVKEEIEQLEVKLSKTVYLPMIAELRRQNEEELIDTLQLLIIEVAEFYHTSERMTKNQVFETAYLILNQFAGLTIEDVALALHKAKGGEYGIVYNRIDGAVILDWLHKYKDRMQSIGMEREHRKHVQGKGNTYREVRDPLTGTVLKQVEQEIDLKNTKPVKKLKDI</sequence>
<keyword evidence="2" id="KW-1185">Reference proteome</keyword>
<organism evidence="1 2">
    <name type="scientific">Ohtaekwangia kribbensis</name>
    <dbReference type="NCBI Taxonomy" id="688913"/>
    <lineage>
        <taxon>Bacteria</taxon>
        <taxon>Pseudomonadati</taxon>
        <taxon>Bacteroidota</taxon>
        <taxon>Cytophagia</taxon>
        <taxon>Cytophagales</taxon>
        <taxon>Fulvivirgaceae</taxon>
        <taxon>Ohtaekwangia</taxon>
    </lineage>
</organism>
<dbReference type="EMBL" id="JBHTKA010000001">
    <property type="protein sequence ID" value="MFD0997703.1"/>
    <property type="molecule type" value="Genomic_DNA"/>
</dbReference>
<name>A0ABW3JW02_9BACT</name>
<proteinExistence type="predicted"/>
<evidence type="ECO:0000313" key="2">
    <source>
        <dbReference type="Proteomes" id="UP001597112"/>
    </source>
</evidence>